<dbReference type="InterPro" id="IPR029063">
    <property type="entry name" value="SAM-dependent_MTases_sf"/>
</dbReference>
<evidence type="ECO:0000259" key="3">
    <source>
        <dbReference type="Pfam" id="PF13847"/>
    </source>
</evidence>
<protein>
    <submittedName>
        <fullName evidence="4">SAM-dependent methyltransferase</fullName>
    </submittedName>
</protein>
<dbReference type="Pfam" id="PF13847">
    <property type="entry name" value="Methyltransf_31"/>
    <property type="match status" value="1"/>
</dbReference>
<evidence type="ECO:0000313" key="4">
    <source>
        <dbReference type="EMBL" id="KTD85487.1"/>
    </source>
</evidence>
<dbReference type="RefSeq" id="WP_060624340.1">
    <property type="nucleotide sequence ID" value="NZ_LCZJ02000026.1"/>
</dbReference>
<dbReference type="PANTHER" id="PTHR44942:SF4">
    <property type="entry name" value="METHYLTRANSFERASE TYPE 11 DOMAIN-CONTAINING PROTEIN"/>
    <property type="match status" value="1"/>
</dbReference>
<dbReference type="EMBL" id="LCZJ02000026">
    <property type="protein sequence ID" value="KTD85487.1"/>
    <property type="molecule type" value="Genomic_DNA"/>
</dbReference>
<dbReference type="OrthoDB" id="43862at2"/>
<gene>
    <name evidence="4" type="ORF">UQ64_18440</name>
</gene>
<dbReference type="CDD" id="cd02440">
    <property type="entry name" value="AdoMet_MTases"/>
    <property type="match status" value="1"/>
</dbReference>
<name>A0A0W1AW10_9BACL</name>
<dbReference type="SUPFAM" id="SSF53335">
    <property type="entry name" value="S-adenosyl-L-methionine-dependent methyltransferases"/>
    <property type="match status" value="1"/>
</dbReference>
<comment type="caution">
    <text evidence="4">The sequence shown here is derived from an EMBL/GenBank/DDBJ whole genome shotgun (WGS) entry which is preliminary data.</text>
</comment>
<evidence type="ECO:0000256" key="1">
    <source>
        <dbReference type="ARBA" id="ARBA00022603"/>
    </source>
</evidence>
<proteinExistence type="predicted"/>
<dbReference type="Gene3D" id="3.40.50.150">
    <property type="entry name" value="Vaccinia Virus protein VP39"/>
    <property type="match status" value="1"/>
</dbReference>
<feature type="domain" description="Methyltransferase" evidence="3">
    <location>
        <begin position="46"/>
        <end position="159"/>
    </location>
</feature>
<dbReference type="AlphaFoldDB" id="A0A0W1AW10"/>
<organism evidence="4 5">
    <name type="scientific">Paenibacillus etheri</name>
    <dbReference type="NCBI Taxonomy" id="1306852"/>
    <lineage>
        <taxon>Bacteria</taxon>
        <taxon>Bacillati</taxon>
        <taxon>Bacillota</taxon>
        <taxon>Bacilli</taxon>
        <taxon>Bacillales</taxon>
        <taxon>Paenibacillaceae</taxon>
        <taxon>Paenibacillus</taxon>
    </lineage>
</organism>
<dbReference type="PANTHER" id="PTHR44942">
    <property type="entry name" value="METHYLTRANSF_11 DOMAIN-CONTAINING PROTEIN"/>
    <property type="match status" value="1"/>
</dbReference>
<dbReference type="InterPro" id="IPR051052">
    <property type="entry name" value="Diverse_substrate_MTase"/>
</dbReference>
<dbReference type="GO" id="GO:0008757">
    <property type="term" value="F:S-adenosylmethionine-dependent methyltransferase activity"/>
    <property type="evidence" value="ECO:0007669"/>
    <property type="project" value="InterPro"/>
</dbReference>
<keyword evidence="2" id="KW-0808">Transferase</keyword>
<dbReference type="Proteomes" id="UP000054709">
    <property type="component" value="Unassembled WGS sequence"/>
</dbReference>
<evidence type="ECO:0000256" key="2">
    <source>
        <dbReference type="ARBA" id="ARBA00022679"/>
    </source>
</evidence>
<dbReference type="GO" id="GO:0032259">
    <property type="term" value="P:methylation"/>
    <property type="evidence" value="ECO:0007669"/>
    <property type="project" value="UniProtKB-KW"/>
</dbReference>
<accession>A0A0W1AW10</accession>
<evidence type="ECO:0000313" key="5">
    <source>
        <dbReference type="Proteomes" id="UP000054709"/>
    </source>
</evidence>
<dbReference type="InterPro" id="IPR025714">
    <property type="entry name" value="Methyltranfer_dom"/>
</dbReference>
<keyword evidence="1 4" id="KW-0489">Methyltransferase</keyword>
<reference evidence="4 5" key="1">
    <citation type="journal article" date="2015" name="Int. Biodeterior. Biodegradation">
        <title>Physiological and genetic screening methods for the isolation of methyl tert-butyl ether-degrading bacteria for bioremediation purposes.</title>
        <authorList>
            <person name="Guisado I.M."/>
            <person name="Purswani J."/>
            <person name="Gonzalez Lopez J."/>
            <person name="Pozo C."/>
        </authorList>
    </citation>
    <scope>NUCLEOTIDE SEQUENCE [LARGE SCALE GENOMIC DNA]</scope>
    <source>
        <strain evidence="4 5">SH7</strain>
    </source>
</reference>
<sequence length="196" mass="22149">MELLNTLIEQAKNPRGFVGNVMIKIMNQAHTSITTWGIKKIGIINNAPILDIGCGGGQTIHTLAKQNNHHEIFGIDYSQQAVETSIQKNNKTVAAGRVKISQGEVSALPFNDGIFGTITAVQTHYFWPDLEHDISEVCRVLRAGGTFVIISEIYKINYHMKQYTKNEEMEQLFRKSGFQTVNIHENNKWRCYIGKK</sequence>
<keyword evidence="5" id="KW-1185">Reference proteome</keyword>